<reference evidence="1" key="1">
    <citation type="submission" date="2021-03" db="EMBL/GenBank/DDBJ databases">
        <authorList>
            <consortium name="Genoscope - CEA"/>
            <person name="William W."/>
        </authorList>
    </citation>
    <scope>NUCLEOTIDE SEQUENCE</scope>
    <source>
        <strain evidence="1">Doubled-haploid Pahang</strain>
    </source>
</reference>
<evidence type="ECO:0000313" key="1">
    <source>
        <dbReference type="EMBL" id="CAG1856549.1"/>
    </source>
</evidence>
<keyword evidence="3" id="KW-1185">Reference proteome</keyword>
<evidence type="ECO:0000313" key="3">
    <source>
        <dbReference type="Proteomes" id="UP000012960"/>
    </source>
</evidence>
<dbReference type="EnsemblPlants" id="Ma07_t14020.1">
    <property type="protein sequence ID" value="Ma07_p14020.1"/>
    <property type="gene ID" value="Ma07_g14020"/>
</dbReference>
<dbReference type="Proteomes" id="UP000012960">
    <property type="component" value="Unplaced"/>
</dbReference>
<name>A0A804JVL7_MUSAM</name>
<sequence>MAPQLRSHQLTRLFNLMLLRVDRSFKASGRQGRQQIP</sequence>
<dbReference type="AlphaFoldDB" id="A0A804JVL7"/>
<gene>
    <name evidence="1" type="ORF">GSMUA_40890.1</name>
</gene>
<reference evidence="2" key="2">
    <citation type="submission" date="2021-05" db="UniProtKB">
        <authorList>
            <consortium name="EnsemblPlants"/>
        </authorList>
    </citation>
    <scope>IDENTIFICATION</scope>
    <source>
        <strain evidence="2">subsp. malaccensis</strain>
    </source>
</reference>
<evidence type="ECO:0000313" key="2">
    <source>
        <dbReference type="EnsemblPlants" id="Ma07_p14020.1"/>
    </source>
</evidence>
<protein>
    <submittedName>
        <fullName evidence="1">(wild Malaysian banana) hypothetical protein</fullName>
    </submittedName>
</protein>
<proteinExistence type="predicted"/>
<dbReference type="InParanoid" id="A0A804JVL7"/>
<organism evidence="2 3">
    <name type="scientific">Musa acuminata subsp. malaccensis</name>
    <name type="common">Wild banana</name>
    <name type="synonym">Musa malaccensis</name>
    <dbReference type="NCBI Taxonomy" id="214687"/>
    <lineage>
        <taxon>Eukaryota</taxon>
        <taxon>Viridiplantae</taxon>
        <taxon>Streptophyta</taxon>
        <taxon>Embryophyta</taxon>
        <taxon>Tracheophyta</taxon>
        <taxon>Spermatophyta</taxon>
        <taxon>Magnoliopsida</taxon>
        <taxon>Liliopsida</taxon>
        <taxon>Zingiberales</taxon>
        <taxon>Musaceae</taxon>
        <taxon>Musa</taxon>
    </lineage>
</organism>
<dbReference type="Gramene" id="Ma07_t14020.1">
    <property type="protein sequence ID" value="Ma07_p14020.1"/>
    <property type="gene ID" value="Ma07_g14020"/>
</dbReference>
<dbReference type="EMBL" id="HG996473">
    <property type="protein sequence ID" value="CAG1856549.1"/>
    <property type="molecule type" value="Genomic_DNA"/>
</dbReference>
<accession>A0A804JVL7</accession>